<dbReference type="Proteomes" id="UP000277858">
    <property type="component" value="Chromosome"/>
</dbReference>
<evidence type="ECO:0000313" key="14">
    <source>
        <dbReference type="Proteomes" id="UP000285875"/>
    </source>
</evidence>
<dbReference type="OrthoDB" id="9808966at2"/>
<dbReference type="Proteomes" id="UP000285875">
    <property type="component" value="Chromosome"/>
</dbReference>
<evidence type="ECO:0000313" key="12">
    <source>
        <dbReference type="EMBL" id="VEI01940.1"/>
    </source>
</evidence>
<dbReference type="STRING" id="1122997.GCA_000425285_02646"/>
<sequence>MARVKRSVNAKKKRREILEQASGYRGQRSRLYRKAKEQVLHTGTYSFRDRRAKKGNFRALWIQRINAAARAEGMTYNRFMYGLKNAGVEVDRKILAELAVSEPSAFTSLVEVAKAHQSQPAAA</sequence>
<dbReference type="GO" id="GO:0005840">
    <property type="term" value="C:ribosome"/>
    <property type="evidence" value="ECO:0007669"/>
    <property type="project" value="UniProtKB-KW"/>
</dbReference>
<reference evidence="12 13" key="2">
    <citation type="submission" date="2018-12" db="EMBL/GenBank/DDBJ databases">
        <authorList>
            <consortium name="Pathogen Informatics"/>
        </authorList>
    </citation>
    <scope>NUCLEOTIDE SEQUENCE [LARGE SCALE GENOMIC DNA]</scope>
    <source>
        <strain evidence="12 13">NCTC13652</strain>
    </source>
</reference>
<dbReference type="GO" id="GO:0019843">
    <property type="term" value="F:rRNA binding"/>
    <property type="evidence" value="ECO:0007669"/>
    <property type="project" value="UniProtKB-UniRule"/>
</dbReference>
<evidence type="ECO:0000256" key="8">
    <source>
        <dbReference type="HAMAP-Rule" id="MF_00382"/>
    </source>
</evidence>
<evidence type="ECO:0000256" key="1">
    <source>
        <dbReference type="ARBA" id="ARBA00007698"/>
    </source>
</evidence>
<evidence type="ECO:0000256" key="2">
    <source>
        <dbReference type="ARBA" id="ARBA00022730"/>
    </source>
</evidence>
<dbReference type="InterPro" id="IPR049946">
    <property type="entry name" value="RIBOSOMAL_L20_CS"/>
</dbReference>
<evidence type="ECO:0000256" key="7">
    <source>
        <dbReference type="ARBA" id="ARBA00035172"/>
    </source>
</evidence>
<dbReference type="InterPro" id="IPR005813">
    <property type="entry name" value="Ribosomal_bL20"/>
</dbReference>
<dbReference type="InterPro" id="IPR035566">
    <property type="entry name" value="Ribosomal_protein_bL20_C"/>
</dbReference>
<dbReference type="AlphaFoldDB" id="A0A3S4UVR2"/>
<evidence type="ECO:0000313" key="10">
    <source>
        <dbReference type="EMBL" id="AZZ39972.1"/>
    </source>
</evidence>
<evidence type="ECO:0000256" key="5">
    <source>
        <dbReference type="ARBA" id="ARBA00023274"/>
    </source>
</evidence>
<proteinExistence type="inferred from homology"/>
<dbReference type="Gene3D" id="1.10.1900.20">
    <property type="entry name" value="Ribosomal protein L20"/>
    <property type="match status" value="1"/>
</dbReference>
<organism evidence="12 13">
    <name type="scientific">Acidipropionibacterium jensenii</name>
    <dbReference type="NCBI Taxonomy" id="1749"/>
    <lineage>
        <taxon>Bacteria</taxon>
        <taxon>Bacillati</taxon>
        <taxon>Actinomycetota</taxon>
        <taxon>Actinomycetes</taxon>
        <taxon>Propionibacteriales</taxon>
        <taxon>Propionibacteriaceae</taxon>
        <taxon>Acidipropionibacterium</taxon>
    </lineage>
</organism>
<dbReference type="EMBL" id="LR134473">
    <property type="protein sequence ID" value="VEI01928.1"/>
    <property type="molecule type" value="Genomic_DNA"/>
</dbReference>
<dbReference type="GeneID" id="82883730"/>
<comment type="similarity">
    <text evidence="1 8 9">Belongs to the bacterial ribosomal protein bL20 family.</text>
</comment>
<accession>A0A3S4UVR2</accession>
<dbReference type="EMBL" id="CP025570">
    <property type="protein sequence ID" value="AZZ39972.1"/>
    <property type="molecule type" value="Genomic_DNA"/>
</dbReference>
<keyword evidence="3 8" id="KW-0694">RNA-binding</keyword>
<name>A0A3S4UVR2_9ACTN</name>
<dbReference type="KEGG" id="aji:C0Z10_09630"/>
<evidence type="ECO:0000313" key="13">
    <source>
        <dbReference type="Proteomes" id="UP000277858"/>
    </source>
</evidence>
<evidence type="ECO:0000256" key="6">
    <source>
        <dbReference type="ARBA" id="ARBA00024775"/>
    </source>
</evidence>
<dbReference type="GO" id="GO:0000027">
    <property type="term" value="P:ribosomal large subunit assembly"/>
    <property type="evidence" value="ECO:0007669"/>
    <property type="project" value="UniProtKB-UniRule"/>
</dbReference>
<keyword evidence="2 8" id="KW-0699">rRNA-binding</keyword>
<evidence type="ECO:0000256" key="9">
    <source>
        <dbReference type="RuleBase" id="RU000560"/>
    </source>
</evidence>
<dbReference type="NCBIfam" id="TIGR01032">
    <property type="entry name" value="rplT_bact"/>
    <property type="match status" value="1"/>
</dbReference>
<dbReference type="CDD" id="cd07026">
    <property type="entry name" value="Ribosomal_L20"/>
    <property type="match status" value="1"/>
</dbReference>
<dbReference type="Pfam" id="PF00453">
    <property type="entry name" value="Ribosomal_L20"/>
    <property type="match status" value="1"/>
</dbReference>
<protein>
    <recommendedName>
        <fullName evidence="7 8">Large ribosomal subunit protein bL20</fullName>
    </recommendedName>
</protein>
<dbReference type="GO" id="GO:1990904">
    <property type="term" value="C:ribonucleoprotein complex"/>
    <property type="evidence" value="ECO:0007669"/>
    <property type="project" value="UniProtKB-KW"/>
</dbReference>
<gene>
    <name evidence="12" type="primary">rplT_2</name>
    <name evidence="8" type="synonym">rplT</name>
    <name evidence="11" type="synonym">rplT_1</name>
    <name evidence="10" type="ORF">C0Z10_09630</name>
    <name evidence="11" type="ORF">NCTC13652_00087</name>
    <name evidence="12" type="ORF">NCTC13652_00102</name>
</gene>
<dbReference type="GO" id="GO:0003735">
    <property type="term" value="F:structural constituent of ribosome"/>
    <property type="evidence" value="ECO:0007669"/>
    <property type="project" value="InterPro"/>
</dbReference>
<dbReference type="Gene3D" id="6.10.160.10">
    <property type="match status" value="1"/>
</dbReference>
<dbReference type="PROSITE" id="PS00937">
    <property type="entry name" value="RIBOSOMAL_L20"/>
    <property type="match status" value="1"/>
</dbReference>
<dbReference type="PRINTS" id="PR00062">
    <property type="entry name" value="RIBOSOMALL20"/>
</dbReference>
<evidence type="ECO:0000256" key="3">
    <source>
        <dbReference type="ARBA" id="ARBA00022884"/>
    </source>
</evidence>
<dbReference type="HAMAP" id="MF_00382">
    <property type="entry name" value="Ribosomal_bL20"/>
    <property type="match status" value="1"/>
</dbReference>
<reference evidence="10" key="3">
    <citation type="journal article" date="2019" name="Microorganisms">
        <title>Red-Brown Pigmentation of Acidipropionibacterium jensenii Is Tied to Haemolytic Activity and cyl-Like Gene Cluster.</title>
        <authorList>
            <person name="Deptula P."/>
            <person name="Loivamaa I."/>
            <person name="Smolander O.P."/>
            <person name="Laine P."/>
            <person name="Roberts R.J."/>
            <person name="Piironen V."/>
            <person name="Paulin L."/>
            <person name="Savijoki K."/>
            <person name="Auvinen P."/>
            <person name="Varmanen P."/>
        </authorList>
    </citation>
    <scope>NUCLEOTIDE SEQUENCE</scope>
    <source>
        <strain evidence="10">JS280</strain>
    </source>
</reference>
<dbReference type="SUPFAM" id="SSF74731">
    <property type="entry name" value="Ribosomal protein L20"/>
    <property type="match status" value="1"/>
</dbReference>
<evidence type="ECO:0000313" key="11">
    <source>
        <dbReference type="EMBL" id="VEI01928.1"/>
    </source>
</evidence>
<keyword evidence="5 8" id="KW-0687">Ribonucleoprotein</keyword>
<dbReference type="GO" id="GO:0006412">
    <property type="term" value="P:translation"/>
    <property type="evidence" value="ECO:0007669"/>
    <property type="project" value="InterPro"/>
</dbReference>
<dbReference type="FunFam" id="1.10.1900.20:FF:000001">
    <property type="entry name" value="50S ribosomal protein L20"/>
    <property type="match status" value="1"/>
</dbReference>
<dbReference type="EMBL" id="LR134473">
    <property type="protein sequence ID" value="VEI01940.1"/>
    <property type="molecule type" value="Genomic_DNA"/>
</dbReference>
<reference evidence="14" key="1">
    <citation type="submission" date="2017-12" db="EMBL/GenBank/DDBJ databases">
        <title>Whole genome sequencing of Acidipropionibacterium jensenii strains JS279 and JS280.</title>
        <authorList>
            <person name="Deptula P."/>
            <person name="Laine P."/>
            <person name="Smolander O.-P."/>
            <person name="Paulin L."/>
            <person name="Auvinen P."/>
            <person name="Varmanen P."/>
        </authorList>
    </citation>
    <scope>NUCLEOTIDE SEQUENCE [LARGE SCALE GENOMIC DNA]</scope>
    <source>
        <strain evidence="14">JS280</strain>
    </source>
</reference>
<dbReference type="RefSeq" id="WP_028703884.1">
    <property type="nucleotide sequence ID" value="NZ_CP025570.1"/>
</dbReference>
<evidence type="ECO:0000256" key="4">
    <source>
        <dbReference type="ARBA" id="ARBA00022980"/>
    </source>
</evidence>
<comment type="function">
    <text evidence="6 8 9">Binds directly to 23S ribosomal RNA and is necessary for the in vitro assembly process of the 50S ribosomal subunit. It is not involved in the protein synthesizing functions of that subunit.</text>
</comment>
<keyword evidence="13" id="KW-1185">Reference proteome</keyword>
<keyword evidence="4 8" id="KW-0689">Ribosomal protein</keyword>
<dbReference type="PANTHER" id="PTHR10986">
    <property type="entry name" value="39S RIBOSOMAL PROTEIN L20"/>
    <property type="match status" value="1"/>
</dbReference>